<dbReference type="AlphaFoldDB" id="A0ABD0JV59"/>
<evidence type="ECO:0000313" key="2">
    <source>
        <dbReference type="Proteomes" id="UP001519460"/>
    </source>
</evidence>
<keyword evidence="2" id="KW-1185">Reference proteome</keyword>
<proteinExistence type="predicted"/>
<accession>A0ABD0JV59</accession>
<dbReference type="EMBL" id="JACVVK020000313">
    <property type="protein sequence ID" value="KAK7478985.1"/>
    <property type="molecule type" value="Genomic_DNA"/>
</dbReference>
<sequence>MKGGAFSKNFFVDPWSPDCHTLFNTYLHKRQGPLISHHQPLAPIAPTRSDYSRVLPQRSCLLVAHDGLSPLAQPRFAAHVLSGAGPQPACRPIEFGEDLMSSMPEADACLHRGWLLSWSDLKYCTILELAAGEFEVQLIV</sequence>
<feature type="non-terminal residue" evidence="1">
    <location>
        <position position="140"/>
    </location>
</feature>
<dbReference type="Proteomes" id="UP001519460">
    <property type="component" value="Unassembled WGS sequence"/>
</dbReference>
<organism evidence="1 2">
    <name type="scientific">Batillaria attramentaria</name>
    <dbReference type="NCBI Taxonomy" id="370345"/>
    <lineage>
        <taxon>Eukaryota</taxon>
        <taxon>Metazoa</taxon>
        <taxon>Spiralia</taxon>
        <taxon>Lophotrochozoa</taxon>
        <taxon>Mollusca</taxon>
        <taxon>Gastropoda</taxon>
        <taxon>Caenogastropoda</taxon>
        <taxon>Sorbeoconcha</taxon>
        <taxon>Cerithioidea</taxon>
        <taxon>Batillariidae</taxon>
        <taxon>Batillaria</taxon>
    </lineage>
</organism>
<evidence type="ECO:0000313" key="1">
    <source>
        <dbReference type="EMBL" id="KAK7478985.1"/>
    </source>
</evidence>
<reference evidence="1 2" key="1">
    <citation type="journal article" date="2023" name="Sci. Data">
        <title>Genome assembly of the Korean intertidal mud-creeper Batillaria attramentaria.</title>
        <authorList>
            <person name="Patra A.K."/>
            <person name="Ho P.T."/>
            <person name="Jun S."/>
            <person name="Lee S.J."/>
            <person name="Kim Y."/>
            <person name="Won Y.J."/>
        </authorList>
    </citation>
    <scope>NUCLEOTIDE SEQUENCE [LARGE SCALE GENOMIC DNA]</scope>
    <source>
        <strain evidence="1">Wonlab-2016</strain>
    </source>
</reference>
<protein>
    <submittedName>
        <fullName evidence="1">Uncharacterized protein</fullName>
    </submittedName>
</protein>
<comment type="caution">
    <text evidence="1">The sequence shown here is derived from an EMBL/GenBank/DDBJ whole genome shotgun (WGS) entry which is preliminary data.</text>
</comment>
<name>A0ABD0JV59_9CAEN</name>
<gene>
    <name evidence="1" type="ORF">BaRGS_00029746</name>
</gene>